<protein>
    <recommendedName>
        <fullName evidence="7">Nucleolar pre-ribosomal-associated protein 1</fullName>
    </recommendedName>
</protein>
<feature type="domain" description="URB1 N-terminal" evidence="2">
    <location>
        <begin position="75"/>
        <end position="390"/>
    </location>
</feature>
<feature type="domain" description="URB1 central HEAT repeat" evidence="4">
    <location>
        <begin position="634"/>
        <end position="725"/>
    </location>
</feature>
<evidence type="ECO:0000259" key="2">
    <source>
        <dbReference type="Pfam" id="PF11707"/>
    </source>
</evidence>
<reference evidence="5" key="1">
    <citation type="journal article" date="2023" name="Science">
        <title>Genome structures resolve the early diversification of teleost fishes.</title>
        <authorList>
            <person name="Parey E."/>
            <person name="Louis A."/>
            <person name="Montfort J."/>
            <person name="Bouchez O."/>
            <person name="Roques C."/>
            <person name="Iampietro C."/>
            <person name="Lluch J."/>
            <person name="Castinel A."/>
            <person name="Donnadieu C."/>
            <person name="Desvignes T."/>
            <person name="Floi Bucao C."/>
            <person name="Jouanno E."/>
            <person name="Wen M."/>
            <person name="Mejri S."/>
            <person name="Dirks R."/>
            <person name="Jansen H."/>
            <person name="Henkel C."/>
            <person name="Chen W.J."/>
            <person name="Zahm M."/>
            <person name="Cabau C."/>
            <person name="Klopp C."/>
            <person name="Thompson A.W."/>
            <person name="Robinson-Rechavi M."/>
            <person name="Braasch I."/>
            <person name="Lecointre G."/>
            <person name="Bobe J."/>
            <person name="Postlethwait J.H."/>
            <person name="Berthelot C."/>
            <person name="Roest Crollius H."/>
            <person name="Guiguen Y."/>
        </authorList>
    </citation>
    <scope>NUCLEOTIDE SEQUENCE</scope>
    <source>
        <strain evidence="5">Concon-B</strain>
    </source>
</reference>
<dbReference type="InterPro" id="IPR021714">
    <property type="entry name" value="URB1_N"/>
</dbReference>
<dbReference type="GO" id="GO:0000463">
    <property type="term" value="P:maturation of LSU-rRNA from tricistronic rRNA transcript (SSU-rRNA, 5.8S rRNA, LSU-rRNA)"/>
    <property type="evidence" value="ECO:0007669"/>
    <property type="project" value="TreeGrafter"/>
</dbReference>
<dbReference type="GO" id="GO:0005730">
    <property type="term" value="C:nucleolus"/>
    <property type="evidence" value="ECO:0007669"/>
    <property type="project" value="TreeGrafter"/>
</dbReference>
<feature type="compositionally biased region" description="Basic and acidic residues" evidence="1">
    <location>
        <begin position="520"/>
        <end position="531"/>
    </location>
</feature>
<feature type="region of interest" description="Disordered" evidence="1">
    <location>
        <begin position="1960"/>
        <end position="1995"/>
    </location>
</feature>
<gene>
    <name evidence="5" type="ORF">COCON_G00188500</name>
</gene>
<dbReference type="InterPro" id="IPR039844">
    <property type="entry name" value="URB1"/>
</dbReference>
<dbReference type="InterPro" id="IPR059018">
    <property type="entry name" value="HEAT_URB1"/>
</dbReference>
<dbReference type="EMBL" id="JAFJMO010000014">
    <property type="protein sequence ID" value="KAJ8256698.1"/>
    <property type="molecule type" value="Genomic_DNA"/>
</dbReference>
<feature type="domain" description="URB1 C-terminal" evidence="3">
    <location>
        <begin position="1654"/>
        <end position="1843"/>
    </location>
</feature>
<dbReference type="PANTHER" id="PTHR13500:SF0">
    <property type="entry name" value="NUCLEOLAR PRE-RIBOSOMAL-ASSOCIATED PROTEIN 1"/>
    <property type="match status" value="1"/>
</dbReference>
<organism evidence="5 6">
    <name type="scientific">Conger conger</name>
    <name type="common">Conger eel</name>
    <name type="synonym">Muraena conger</name>
    <dbReference type="NCBI Taxonomy" id="82655"/>
    <lineage>
        <taxon>Eukaryota</taxon>
        <taxon>Metazoa</taxon>
        <taxon>Chordata</taxon>
        <taxon>Craniata</taxon>
        <taxon>Vertebrata</taxon>
        <taxon>Euteleostomi</taxon>
        <taxon>Actinopterygii</taxon>
        <taxon>Neopterygii</taxon>
        <taxon>Teleostei</taxon>
        <taxon>Anguilliformes</taxon>
        <taxon>Congridae</taxon>
        <taxon>Conger</taxon>
    </lineage>
</organism>
<dbReference type="SUPFAM" id="SSF48371">
    <property type="entry name" value="ARM repeat"/>
    <property type="match status" value="2"/>
</dbReference>
<dbReference type="PANTHER" id="PTHR13500">
    <property type="entry name" value="NUCLEOLAR PRERIBOSOMAL-ASSOCIATED PROTEIN 1"/>
    <property type="match status" value="1"/>
</dbReference>
<evidence type="ECO:0000313" key="5">
    <source>
        <dbReference type="EMBL" id="KAJ8256698.1"/>
    </source>
</evidence>
<dbReference type="GO" id="GO:0000466">
    <property type="term" value="P:maturation of 5.8S rRNA from tricistronic rRNA transcript (SSU-rRNA, 5.8S rRNA, LSU-rRNA)"/>
    <property type="evidence" value="ECO:0007669"/>
    <property type="project" value="TreeGrafter"/>
</dbReference>
<evidence type="ECO:0000259" key="3">
    <source>
        <dbReference type="Pfam" id="PF16201"/>
    </source>
</evidence>
<dbReference type="Pfam" id="PF26140">
    <property type="entry name" value="HEAT_URB1"/>
    <property type="match status" value="1"/>
</dbReference>
<evidence type="ECO:0000256" key="1">
    <source>
        <dbReference type="SAM" id="MobiDB-lite"/>
    </source>
</evidence>
<dbReference type="InterPro" id="IPR032436">
    <property type="entry name" value="URB1_C"/>
</dbReference>
<name>A0A9Q1HR97_CONCO</name>
<keyword evidence="6" id="KW-1185">Reference proteome</keyword>
<dbReference type="Pfam" id="PF16201">
    <property type="entry name" value="NopRA1"/>
    <property type="match status" value="1"/>
</dbReference>
<accession>A0A9Q1HR97</accession>
<evidence type="ECO:0008006" key="7">
    <source>
        <dbReference type="Google" id="ProtNLM"/>
    </source>
</evidence>
<comment type="caution">
    <text evidence="5">The sequence shown here is derived from an EMBL/GenBank/DDBJ whole genome shotgun (WGS) entry which is preliminary data.</text>
</comment>
<evidence type="ECO:0000259" key="4">
    <source>
        <dbReference type="Pfam" id="PF26140"/>
    </source>
</evidence>
<feature type="region of interest" description="Disordered" evidence="1">
    <location>
        <begin position="517"/>
        <end position="547"/>
    </location>
</feature>
<evidence type="ECO:0000313" key="6">
    <source>
        <dbReference type="Proteomes" id="UP001152803"/>
    </source>
</evidence>
<dbReference type="Proteomes" id="UP001152803">
    <property type="component" value="Unassembled WGS sequence"/>
</dbReference>
<dbReference type="OrthoDB" id="72892at2759"/>
<dbReference type="Pfam" id="PF11707">
    <property type="entry name" value="Npa1"/>
    <property type="match status" value="1"/>
</dbReference>
<sequence>MAKKRAKEDSEESSTPAKKTKVMEVEFNGTVFKSMLKDPTKTMKGLETFISIAKKLPCTDLYDVVEGYIKVSMECAEIFKLLEGEKHTENEVMLVFQSLEMILLRTASDLSHFSMVGSTIVKKTVTSFMKLLQSSLHSENHRFVRQCLCFLSAMVSQGPDTAREVFSQFQFSKGLSALARRRDKMGRPDVRMAYIQFALSFLVSGDHVTIGQVLEMKDFLPDILSSGLKEDRISIVNLILSTLQTKVVQNKAISKTQKVRFFSPSLLAQIASLYKWNGIVDASIDDGQVAGNPEEAGKAVVRELVHNFLIDLCCSRKYGISFYDPSFGTAGRAGNIVLLQFLVGLKQATEDQLQAEMVVAVLQGSPDLLSRYFKETQYSFTPRLKSAWQDNVSLLRKIYEAQPEVSKAFQSAEFIPLPRLLTIVMVTSLPPVCNKAFFTQGLNMDNAVVQHTTLSLVSFLLRRAHRNMEHCLDGALWRSSEIYTPAMMEDFVQLHREALSKILPDMTSIVSKWQSLMKKGKPEDGGKKGKEGGSTQERTSEPPEPGPDDAATVLFKALILQVICLYQKVVPHLVSQCTFDFSKLLKGIVSEKGIKDEVPPVLQHQMLQLALDLPASKFSWFRVQDIMDTEAAGREKSVFYLLLQMFVSSSDGRLKTSTRRLILKVLRDSGVFEYTWQELELWLSHLTRLLPAQQEAVIPFLERVLVRLVSSPYTYMDKAAGVVQDAAYLQATLSGQEADAASIPISHIDDVLDMVDVIMEGGEEGVEQLGPSLSDDIITQTFPFSAVVPAVLEARNSLPAAVREERGVVYEYLAAVLVDVLHSQRDPLPLCLALQQYDRELDSSESAGTPHPSVVELHRYSSQWLPQQSREQLFKCSESPCTGPEPGVSFTAVLQGAYSDGAALLLQPSFRERLEAGLASLELSQFPTAAKQVLLYVKTTVDHFSTFSTESGVQVLQALMDALGALVNQLQGLEVSVEPVATESPEGEELFLEADPEPVGGVDKDQVLLAVLGSILSHPTLEQWFLAMELGSLPPHSLNPVRLKRLCSQLSSLTLGLLLLCAPPLQGLGHLPLLSSYLGAVERAVLRELEDRAGHSETLPLRALLSLHPYMEEPSVQAVVSAMLLLPPERLTSGGELSAYGQAALSMLTADGGEGSHDRALFLSQAHLCGLATLLTSCASEALEDFLQGALSSEPAAAHLVPAPALLHCLAPPTPRPSALAVATAMVRGCPAHRLQFALWCLEPGSVEKLGGNIDVFLPLLQAYLTVASTDDPAIPKEVQTAVLRTLSEALLPSLSHSVLSEGAEDPLSQRVEVLSRLISLDAQPKDVRGLADALPSLLRTEDGFQRWKLVDPISDTLAGYPEELGSWRKALPSAALQWLISVYRSHKEQETALQEESMLQRVRELLACPEDISAQDWNSFVKTGLKYRYGDRAFLDALCSLLEVMYCGEDAHKDLLPLATIHMMTTSHSLFLPSMLGSEDEAKDSLQSKEVLVSLLLALVRKCPAVCDSSHFVLLLGAYGATLSSSDQKLLLILHEYERNNISLAEFQSLLWGPAAVEHHKACKSLGKSLWQQPSAEDLLALLGTERMLNTVRQFPQQRRIIPQEAKELLYREEGVHDLGSLYDPCFLLPLFSSLLRPESVIDCYKFVSSHALGVTVAALSSYDPKVRAAAYQVLGSFHHHLEGARFREKRQLLYLLDTVKNGIRQQNLRLPFLLVTYIAKVAQQMLRPEEHMYMIVNKFLLTHQYLDLKKVPEFFHLFYSFDMEHKAERDWIVDVLKEGLADRHCYELCDRQGIFQILLTFYSSPLCDESTQTRIMEVLQQAGRVTKAAYELIKVHGLLTWILQVTERRHLENRVLCAAMDLVHFLCVLLAFIRHLHSGVRARQLAHFLLTLSSVLRHRGSALTVHRELGRVTVPERALSGPEGLALLQHWSLLSHDARLQSALLGLAERHRVKELLGHVKEKGRGKGASSRSRARVEAQQEEVQGDAERQEQAALEECEPLLRSVLTHWQCLPPTPSPGPSPGPITPGDLSGPTAHLLVKWMLRSLVTASQDAVGPLSFLRWVRANALPLRGAVDALLADAGVMRDFLRLYHRACQPSPPTDSPAGGETQELCTSVMLALLEARGGLCEELHRAVLTACLSEPPEDPSRRGAGMLLLSMYIHELWSGARSPDLFLTHVRLLAGAQVQGSKQARGPSGVRSICTDISAAVDSMS</sequence>
<dbReference type="InterPro" id="IPR016024">
    <property type="entry name" value="ARM-type_fold"/>
</dbReference>
<proteinExistence type="predicted"/>